<evidence type="ECO:0000313" key="3">
    <source>
        <dbReference type="EMBL" id="KAG0665431.1"/>
    </source>
</evidence>
<dbReference type="Pfam" id="PF21671">
    <property type="entry name" value="CPL1-like"/>
    <property type="match status" value="1"/>
</dbReference>
<evidence type="ECO:0000259" key="2">
    <source>
        <dbReference type="Pfam" id="PF21671"/>
    </source>
</evidence>
<dbReference type="Proteomes" id="UP000777482">
    <property type="component" value="Unassembled WGS sequence"/>
</dbReference>
<protein>
    <recommendedName>
        <fullName evidence="2">Protein CPL1-like domain-containing protein</fullName>
    </recommendedName>
</protein>
<dbReference type="AlphaFoldDB" id="A0A9P7B884"/>
<organism evidence="3 4">
    <name type="scientific">Rhodotorula mucilaginosa</name>
    <name type="common">Yeast</name>
    <name type="synonym">Rhodotorula rubra</name>
    <dbReference type="NCBI Taxonomy" id="5537"/>
    <lineage>
        <taxon>Eukaryota</taxon>
        <taxon>Fungi</taxon>
        <taxon>Dikarya</taxon>
        <taxon>Basidiomycota</taxon>
        <taxon>Pucciniomycotina</taxon>
        <taxon>Microbotryomycetes</taxon>
        <taxon>Sporidiobolales</taxon>
        <taxon>Sporidiobolaceae</taxon>
        <taxon>Rhodotorula</taxon>
    </lineage>
</organism>
<dbReference type="EMBL" id="PUHQ01000009">
    <property type="protein sequence ID" value="KAG0665431.1"/>
    <property type="molecule type" value="Genomic_DNA"/>
</dbReference>
<feature type="domain" description="Protein CPL1-like" evidence="2">
    <location>
        <begin position="217"/>
        <end position="275"/>
    </location>
</feature>
<dbReference type="PANTHER" id="PTHR35192">
    <property type="entry name" value="PROTEIN, PUTATIVE-RELATED"/>
    <property type="match status" value="1"/>
</dbReference>
<dbReference type="InterPro" id="IPR038955">
    <property type="entry name" value="PriA/CPL1_fungi"/>
</dbReference>
<gene>
    <name evidence="3" type="ORF">C6P46_006878</name>
</gene>
<keyword evidence="1" id="KW-0732">Signal</keyword>
<evidence type="ECO:0000256" key="1">
    <source>
        <dbReference type="SAM" id="SignalP"/>
    </source>
</evidence>
<dbReference type="OrthoDB" id="439917at2759"/>
<accession>A0A9P7B884</accession>
<feature type="chain" id="PRO_5040314450" description="Protein CPL1-like domain-containing protein" evidence="1">
    <location>
        <begin position="22"/>
        <end position="276"/>
    </location>
</feature>
<proteinExistence type="predicted"/>
<name>A0A9P7B884_RHOMI</name>
<feature type="signal peptide" evidence="1">
    <location>
        <begin position="1"/>
        <end position="21"/>
    </location>
</feature>
<evidence type="ECO:0000313" key="4">
    <source>
        <dbReference type="Proteomes" id="UP000777482"/>
    </source>
</evidence>
<reference evidence="3 4" key="1">
    <citation type="submission" date="2020-11" db="EMBL/GenBank/DDBJ databases">
        <title>Kefir isolates.</title>
        <authorList>
            <person name="Marcisauskas S."/>
            <person name="Kim Y."/>
            <person name="Blasche S."/>
        </authorList>
    </citation>
    <scope>NUCLEOTIDE SEQUENCE [LARGE SCALE GENOMIC DNA]</scope>
    <source>
        <strain evidence="3 4">KR</strain>
    </source>
</reference>
<dbReference type="PANTHER" id="PTHR35192:SF2">
    <property type="entry name" value="APPLE DOMAIN-CONTAINING PROTEIN"/>
    <property type="match status" value="1"/>
</dbReference>
<keyword evidence="4" id="KW-1185">Reference proteome</keyword>
<comment type="caution">
    <text evidence="3">The sequence shown here is derived from an EMBL/GenBank/DDBJ whole genome shotgun (WGS) entry which is preliminary data.</text>
</comment>
<sequence>MSNRILSIVSVLLAASTAVHAIGDFPCIGTTDSQSCAAWSTDKDAQGVISPDAVCQPDPVYPNISYCGYAHAACSDNTQCDYGSCGANGKCTGYLGDACTADNDCQAFFFCGTDGMCGGTDAPCANGLAEAPIPLPDQQCVSQSCDTASKKCAAMPSAGIPNGYPCSNSDICASGWCSPEKLVCSLAASQGARTRKRSTEMCPASQIACKVSVSAGFECIDPQTNLEQCGGCLADGTGIDCTAIPGAESVACEAGRCIVMSCAPGLYVNAAATACL</sequence>
<dbReference type="InterPro" id="IPR048661">
    <property type="entry name" value="CPL1-like"/>
</dbReference>